<name>A0A7L8ZR83_9CARY</name>
<sequence length="680" mass="78910">MIDQYKHQQLRIGSVSPQQISAWATKILPNGEIVGEVTKPSTFDFQINKPEKDGLFCERIFGPIKSGICACGNYQVIGDEKEDKRFCEQCGVEFVNSRVRRYQMGYIKLACPVTHVWYLKRLPSYIANFLDKPLKELEDLVYCDFSFARPIVKKPTLLRLRGLFEYENQSWKYSILLFFSIQGFDTFRNREISTGAGAIREQLADLDLRTIIDYSFAEWNELGEEGPTGNEWEDRKVGRRKDFLVRRMELAKHFIRTNIEPEWMVLCLLPVLPPELRPIFEIDGGQLIISDINELYRRVIVRNNILTDLLRPSEFTPQYLVRSQEKLLQEAVDTLLDNGIRGQPMRDGHNQVYKSFSDLIEGKEGRFRETVLGKRVDYSGRSVIVVGPSLSLHRCGLPREIAMELFQIFVIRDLIRQHLASDIVVAKSQIRENEPIVWKILQEVMQGHPVLLNRAPTLHRLGILAFQPILVEGRAICLHPLVCKGFNADFDGDQMAVHVPLSLEAQAEARLLMFSHMNLLSPAIGDPISVPTQDMLMGLYVLTSRNRRGICANRYNPRNHKNYQNERIDDNNYKYTKEPFFCNSYDAIGAYRQKRINLDSPLWLRWRLDQRVIASREAPIEVHYESLGTYHEIYGHYLIVRSVKKEILFIYIRTTVGHIYLYREIEEAIQGFYRVCSYGT</sequence>
<dbReference type="InterPro" id="IPR007066">
    <property type="entry name" value="RNA_pol_Rpb1_3"/>
</dbReference>
<dbReference type="RefSeq" id="YP_010015685.1">
    <property type="nucleotide sequence ID" value="NC_053545.1"/>
</dbReference>
<dbReference type="SUPFAM" id="SSF64484">
    <property type="entry name" value="beta and beta-prime subunits of DNA dependent RNA-polymerase"/>
    <property type="match status" value="1"/>
</dbReference>
<dbReference type="Pfam" id="PF04997">
    <property type="entry name" value="RNA_pol_Rpb1_1"/>
    <property type="match status" value="1"/>
</dbReference>
<keyword evidence="11" id="KW-0150">Chloroplast</keyword>
<evidence type="ECO:0000256" key="1">
    <source>
        <dbReference type="ARBA" id="ARBA00004026"/>
    </source>
</evidence>
<evidence type="ECO:0000256" key="4">
    <source>
        <dbReference type="ARBA" id="ARBA00022679"/>
    </source>
</evidence>
<evidence type="ECO:0000256" key="7">
    <source>
        <dbReference type="ARBA" id="ARBA00048552"/>
    </source>
</evidence>
<dbReference type="InterPro" id="IPR007080">
    <property type="entry name" value="RNA_pol_Rpb1_1"/>
</dbReference>
<dbReference type="Gene3D" id="2.40.40.20">
    <property type="match status" value="1"/>
</dbReference>
<organism evidence="11">
    <name type="scientific">Rhipsalis baccifera</name>
    <dbReference type="NCBI Taxonomy" id="722799"/>
    <lineage>
        <taxon>Eukaryota</taxon>
        <taxon>Viridiplantae</taxon>
        <taxon>Streptophyta</taxon>
        <taxon>Embryophyta</taxon>
        <taxon>Tracheophyta</taxon>
        <taxon>Spermatophyta</taxon>
        <taxon>Magnoliopsida</taxon>
        <taxon>eudicotyledons</taxon>
        <taxon>Gunneridae</taxon>
        <taxon>Pentapetalae</taxon>
        <taxon>Caryophyllales</taxon>
        <taxon>Cactineae</taxon>
        <taxon>Cactaceae</taxon>
        <taxon>Cactoideae</taxon>
        <taxon>Rhipsalideae</taxon>
        <taxon>Rhipsalis</taxon>
    </lineage>
</organism>
<evidence type="ECO:0000259" key="10">
    <source>
        <dbReference type="SMART" id="SM00663"/>
    </source>
</evidence>
<feature type="domain" description="RNA polymerase N-terminal" evidence="10">
    <location>
        <begin position="262"/>
        <end position="543"/>
    </location>
</feature>
<comment type="similarity">
    <text evidence="2 8">Belongs to the RNA polymerase beta' chain family. RpoC1 subfamily.</text>
</comment>
<evidence type="ECO:0000256" key="2">
    <source>
        <dbReference type="ARBA" id="ARBA00007207"/>
    </source>
</evidence>
<comment type="catalytic activity">
    <reaction evidence="7 8 9">
        <text>RNA(n) + a ribonucleoside 5'-triphosphate = RNA(n+1) + diphosphate</text>
        <dbReference type="Rhea" id="RHEA:21248"/>
        <dbReference type="Rhea" id="RHEA-COMP:14527"/>
        <dbReference type="Rhea" id="RHEA-COMP:17342"/>
        <dbReference type="ChEBI" id="CHEBI:33019"/>
        <dbReference type="ChEBI" id="CHEBI:61557"/>
        <dbReference type="ChEBI" id="CHEBI:140395"/>
        <dbReference type="EC" id="2.7.7.6"/>
    </reaction>
</comment>
<evidence type="ECO:0000313" key="11">
    <source>
        <dbReference type="EMBL" id="QOI72669.1"/>
    </source>
</evidence>
<dbReference type="InterPro" id="IPR034678">
    <property type="entry name" value="RNApol_RpoC1"/>
</dbReference>
<dbReference type="GO" id="GO:0009507">
    <property type="term" value="C:chloroplast"/>
    <property type="evidence" value="ECO:0007669"/>
    <property type="project" value="UniProtKB-SubCell"/>
</dbReference>
<protein>
    <recommendedName>
        <fullName evidence="8">DNA-directed RNA polymerase subunit beta'</fullName>
        <ecNumber evidence="8">2.7.7.6</ecNumber>
    </recommendedName>
    <alternativeName>
        <fullName evidence="8">PEP</fullName>
    </alternativeName>
    <alternativeName>
        <fullName evidence="8">Plastid-encoded RNA polymerase subunit beta'</fullName>
        <shortName evidence="8">RNA polymerase subunit beta'</shortName>
    </alternativeName>
</protein>
<evidence type="ECO:0000256" key="6">
    <source>
        <dbReference type="ARBA" id="ARBA00023163"/>
    </source>
</evidence>
<dbReference type="SMART" id="SM00663">
    <property type="entry name" value="RPOLA_N"/>
    <property type="match status" value="1"/>
</dbReference>
<evidence type="ECO:0000256" key="3">
    <source>
        <dbReference type="ARBA" id="ARBA00022478"/>
    </source>
</evidence>
<geneLocation type="chloroplast" evidence="11"/>
<keyword evidence="8" id="KW-0862">Zinc</keyword>
<feature type="binding site" evidence="8">
    <location>
        <position position="491"/>
    </location>
    <ligand>
        <name>Mg(2+)</name>
        <dbReference type="ChEBI" id="CHEBI:18420"/>
    </ligand>
</feature>
<dbReference type="PANTHER" id="PTHR19376:SF54">
    <property type="entry name" value="DNA-DIRECTED RNA POLYMERASE SUBUNIT BETA"/>
    <property type="match status" value="1"/>
</dbReference>
<reference evidence="11" key="2">
    <citation type="submission" date="2020-07" db="EMBL/GenBank/DDBJ databases">
        <authorList>
            <person name="Shixiong D."/>
        </authorList>
    </citation>
    <scope>NUCLEOTIDE SEQUENCE</scope>
</reference>
<comment type="subunit">
    <text evidence="8">In plastids the minimal PEP RNA polymerase catalytic core is composed of four subunits: alpha, beta, beta', and beta''. When a (nuclear-encoded) sigma factor is associated with the core the holoenzyme is formed, which can initiate transcription.</text>
</comment>
<dbReference type="Gene3D" id="4.10.860.120">
    <property type="entry name" value="RNA polymerase II, clamp domain"/>
    <property type="match status" value="1"/>
</dbReference>
<dbReference type="GO" id="GO:0000428">
    <property type="term" value="C:DNA-directed RNA polymerase complex"/>
    <property type="evidence" value="ECO:0007669"/>
    <property type="project" value="UniProtKB-KW"/>
</dbReference>
<dbReference type="Gene3D" id="1.10.274.100">
    <property type="entry name" value="RNA polymerase Rpb1, domain 3"/>
    <property type="match status" value="1"/>
</dbReference>
<dbReference type="AlphaFoldDB" id="A0A7L8ZR83"/>
<dbReference type="GO" id="GO:0008270">
    <property type="term" value="F:zinc ion binding"/>
    <property type="evidence" value="ECO:0007669"/>
    <property type="project" value="UniProtKB-UniRule"/>
</dbReference>
<dbReference type="PANTHER" id="PTHR19376">
    <property type="entry name" value="DNA-DIRECTED RNA POLYMERASE"/>
    <property type="match status" value="1"/>
</dbReference>
<dbReference type="HAMAP" id="MF_01323">
    <property type="entry name" value="RNApol_bact_RpoC1"/>
    <property type="match status" value="1"/>
</dbReference>
<accession>A0A7L8ZR83</accession>
<evidence type="ECO:0000256" key="9">
    <source>
        <dbReference type="RuleBase" id="RU004279"/>
    </source>
</evidence>
<comment type="cofactor">
    <cofactor evidence="8">
        <name>Zn(2+)</name>
        <dbReference type="ChEBI" id="CHEBI:29105"/>
    </cofactor>
    <text evidence="8">Binds 1 Zn(2+) ion per subunit.</text>
</comment>
<dbReference type="InterPro" id="IPR042102">
    <property type="entry name" value="RNA_pol_Rpb1_3_sf"/>
</dbReference>
<feature type="binding site" evidence="8">
    <location>
        <position position="489"/>
    </location>
    <ligand>
        <name>Mg(2+)</name>
        <dbReference type="ChEBI" id="CHEBI:18420"/>
    </ligand>
</feature>
<dbReference type="Pfam" id="PF04983">
    <property type="entry name" value="RNA_pol_Rpb1_3"/>
    <property type="match status" value="1"/>
</dbReference>
<comment type="function">
    <text evidence="1 8 9">DNA-dependent RNA polymerase catalyzes the transcription of DNA into RNA using the four ribonucleoside triphosphates as substrates.</text>
</comment>
<feature type="binding site" evidence="8">
    <location>
        <position position="69"/>
    </location>
    <ligand>
        <name>Zn(2+)</name>
        <dbReference type="ChEBI" id="CHEBI:29105"/>
    </ligand>
</feature>
<keyword evidence="8" id="KW-0460">Magnesium</keyword>
<feature type="binding site" evidence="8">
    <location>
        <position position="493"/>
    </location>
    <ligand>
        <name>Mg(2+)</name>
        <dbReference type="ChEBI" id="CHEBI:18420"/>
    </ligand>
</feature>
<dbReference type="Gene3D" id="1.10.40.90">
    <property type="match status" value="1"/>
</dbReference>
<reference evidence="11" key="1">
    <citation type="journal article" date="2020" name="Plants (Basel)">
        <title>Complete Chloroplast Genome of Rhipsalis baccifera, the only Cactus with Natural Distribution in the Old World: Genome Rearrangement, Intron Gain and Loss, and Implications for Phylogenetic Studies.</title>
        <authorList>
            <person name="Oulo M.A."/>
            <person name="Yang J.X."/>
            <person name="Dong X."/>
            <person name="Wanga V.O."/>
            <person name="Mkala E.M."/>
            <person name="Munyao J.N."/>
            <person name="Onjolo V.O."/>
            <person name="Rono P.C."/>
            <person name="Hu G.W."/>
            <person name="Wang Q.F."/>
        </authorList>
    </citation>
    <scope>NUCLEOTIDE SEQUENCE</scope>
</reference>
<dbReference type="EC" id="2.7.7.6" evidence="8"/>
<dbReference type="GeneID" id="63349540"/>
<feature type="binding site" evidence="8">
    <location>
        <position position="71"/>
    </location>
    <ligand>
        <name>Zn(2+)</name>
        <dbReference type="ChEBI" id="CHEBI:29105"/>
    </ligand>
</feature>
<dbReference type="Pfam" id="PF00623">
    <property type="entry name" value="RNA_pol_Rpb1_2"/>
    <property type="match status" value="2"/>
</dbReference>
<keyword evidence="6 8" id="KW-0804">Transcription</keyword>
<gene>
    <name evidence="8 11" type="primary">rpoC1</name>
</gene>
<comment type="cofactor">
    <cofactor evidence="8">
        <name>Mg(2+)</name>
        <dbReference type="ChEBI" id="CHEBI:18420"/>
    </cofactor>
    <text evidence="8">Binds 1 Mg(2+) ion per subunit.</text>
</comment>
<feature type="binding site" evidence="8">
    <location>
        <position position="90"/>
    </location>
    <ligand>
        <name>Zn(2+)</name>
        <dbReference type="ChEBI" id="CHEBI:29105"/>
    </ligand>
</feature>
<feature type="binding site" evidence="8">
    <location>
        <position position="87"/>
    </location>
    <ligand>
        <name>Zn(2+)</name>
        <dbReference type="ChEBI" id="CHEBI:29105"/>
    </ligand>
</feature>
<keyword evidence="4 8" id="KW-0808">Transferase</keyword>
<keyword evidence="5 8" id="KW-0548">Nucleotidyltransferase</keyword>
<keyword evidence="8" id="KW-0479">Metal-binding</keyword>
<dbReference type="InterPro" id="IPR006592">
    <property type="entry name" value="RNA_pol_N"/>
</dbReference>
<dbReference type="GO" id="GO:0003677">
    <property type="term" value="F:DNA binding"/>
    <property type="evidence" value="ECO:0007669"/>
    <property type="project" value="UniProtKB-UniRule"/>
</dbReference>
<dbReference type="InterPro" id="IPR000722">
    <property type="entry name" value="RNA_pol_asu"/>
</dbReference>
<proteinExistence type="inferred from homology"/>
<keyword evidence="11" id="KW-0934">Plastid</keyword>
<dbReference type="GO" id="GO:0006351">
    <property type="term" value="P:DNA-templated transcription"/>
    <property type="evidence" value="ECO:0007669"/>
    <property type="project" value="UniProtKB-UniRule"/>
</dbReference>
<dbReference type="InterPro" id="IPR045867">
    <property type="entry name" value="DNA-dir_RpoC_beta_prime"/>
</dbReference>
<keyword evidence="3 8" id="KW-0240">DNA-directed RNA polymerase</keyword>
<dbReference type="EMBL" id="MT821847">
    <property type="protein sequence ID" value="QOI72669.1"/>
    <property type="molecule type" value="Genomic_DNA"/>
</dbReference>
<comment type="subcellular location">
    <subcellularLocation>
        <location evidence="8">Plastid</location>
        <location evidence="8">Chloroplast</location>
    </subcellularLocation>
</comment>
<dbReference type="GO" id="GO:0003899">
    <property type="term" value="F:DNA-directed RNA polymerase activity"/>
    <property type="evidence" value="ECO:0007669"/>
    <property type="project" value="UniProtKB-UniRule"/>
</dbReference>
<dbReference type="GO" id="GO:0000287">
    <property type="term" value="F:magnesium ion binding"/>
    <property type="evidence" value="ECO:0007669"/>
    <property type="project" value="UniProtKB-UniRule"/>
</dbReference>
<evidence type="ECO:0000256" key="8">
    <source>
        <dbReference type="HAMAP-Rule" id="MF_01323"/>
    </source>
</evidence>
<evidence type="ECO:0000256" key="5">
    <source>
        <dbReference type="ARBA" id="ARBA00022695"/>
    </source>
</evidence>
<dbReference type="InterPro" id="IPR044893">
    <property type="entry name" value="RNA_pol_Rpb1_clamp_domain"/>
</dbReference>